<evidence type="ECO:0000256" key="5">
    <source>
        <dbReference type="ARBA" id="ARBA00022723"/>
    </source>
</evidence>
<dbReference type="HAMAP" id="MF_01966">
    <property type="entry name" value="NADHX_epimerase"/>
    <property type="match status" value="1"/>
</dbReference>
<evidence type="ECO:0000256" key="9">
    <source>
        <dbReference type="ARBA" id="ARBA00022958"/>
    </source>
</evidence>
<comment type="subunit">
    <text evidence="17">Homotetramer.</text>
</comment>
<dbReference type="PROSITE" id="PS01050">
    <property type="entry name" value="YJEF_C_2"/>
    <property type="match status" value="1"/>
</dbReference>
<dbReference type="Pfam" id="PF01256">
    <property type="entry name" value="Carb_kinase"/>
    <property type="match status" value="1"/>
</dbReference>
<feature type="binding site" evidence="17">
    <location>
        <position position="440"/>
    </location>
    <ligand>
        <name>(6S)-NADPHX</name>
        <dbReference type="ChEBI" id="CHEBI:64076"/>
    </ligand>
</feature>
<evidence type="ECO:0000256" key="19">
    <source>
        <dbReference type="PIRNR" id="PIRNR017184"/>
    </source>
</evidence>
<evidence type="ECO:0000259" key="21">
    <source>
        <dbReference type="PROSITE" id="PS51385"/>
    </source>
</evidence>
<evidence type="ECO:0000256" key="10">
    <source>
        <dbReference type="ARBA" id="ARBA00023027"/>
    </source>
</evidence>
<feature type="binding site" evidence="18">
    <location>
        <begin position="131"/>
        <end position="137"/>
    </location>
    <ligand>
        <name>(6S)-NADPHX</name>
        <dbReference type="ChEBI" id="CHEBI:64076"/>
    </ligand>
</feature>
<feature type="binding site" evidence="18">
    <location>
        <position position="160"/>
    </location>
    <ligand>
        <name>(6S)-NADPHX</name>
        <dbReference type="ChEBI" id="CHEBI:64076"/>
    </ligand>
</feature>
<feature type="binding site" evidence="18">
    <location>
        <position position="60"/>
    </location>
    <ligand>
        <name>K(+)</name>
        <dbReference type="ChEBI" id="CHEBI:29103"/>
    </ligand>
</feature>
<keyword evidence="8 17" id="KW-0521">NADP</keyword>
<keyword evidence="6 17" id="KW-0547">Nucleotide-binding</keyword>
<feature type="binding site" evidence="18">
    <location>
        <position position="127"/>
    </location>
    <ligand>
        <name>K(+)</name>
        <dbReference type="ChEBI" id="CHEBI:29103"/>
    </ligand>
</feature>
<evidence type="ECO:0000256" key="1">
    <source>
        <dbReference type="ARBA" id="ARBA00000013"/>
    </source>
</evidence>
<comment type="cofactor">
    <cofactor evidence="17">
        <name>Mg(2+)</name>
        <dbReference type="ChEBI" id="CHEBI:18420"/>
    </cofactor>
</comment>
<keyword evidence="5 18" id="KW-0479">Metal-binding</keyword>
<evidence type="ECO:0000313" key="23">
    <source>
        <dbReference type="Proteomes" id="UP000632774"/>
    </source>
</evidence>
<evidence type="ECO:0000256" key="14">
    <source>
        <dbReference type="ARBA" id="ARBA00025153"/>
    </source>
</evidence>
<proteinExistence type="inferred from homology"/>
<evidence type="ECO:0000259" key="20">
    <source>
        <dbReference type="PROSITE" id="PS51383"/>
    </source>
</evidence>
<dbReference type="PIRSF" id="PIRSF017184">
    <property type="entry name" value="Nnr"/>
    <property type="match status" value="1"/>
</dbReference>
<evidence type="ECO:0000313" key="22">
    <source>
        <dbReference type="EMBL" id="MBE9668329.1"/>
    </source>
</evidence>
<keyword evidence="10 17" id="KW-0520">NAD</keyword>
<evidence type="ECO:0000256" key="13">
    <source>
        <dbReference type="ARBA" id="ARBA00023268"/>
    </source>
</evidence>
<evidence type="ECO:0000256" key="7">
    <source>
        <dbReference type="ARBA" id="ARBA00022840"/>
    </source>
</evidence>
<reference evidence="22 23" key="1">
    <citation type="submission" date="2020-10" db="EMBL/GenBank/DDBJ databases">
        <title>Mucilaginibacter mali sp. nov., isolated from rhizosphere soil of apple orchard.</title>
        <authorList>
            <person name="Lee J.-S."/>
            <person name="Kim H.S."/>
            <person name="Kim J.-S."/>
        </authorList>
    </citation>
    <scope>NUCLEOTIDE SEQUENCE [LARGE SCALE GENOMIC DNA]</scope>
    <source>
        <strain evidence="22 23">KCTC 23157</strain>
    </source>
</reference>
<evidence type="ECO:0000256" key="17">
    <source>
        <dbReference type="HAMAP-Rule" id="MF_01965"/>
    </source>
</evidence>
<dbReference type="CDD" id="cd01171">
    <property type="entry name" value="YXKO-related"/>
    <property type="match status" value="1"/>
</dbReference>
<organism evidence="22 23">
    <name type="scientific">Mucilaginibacter boryungensis</name>
    <dbReference type="NCBI Taxonomy" id="768480"/>
    <lineage>
        <taxon>Bacteria</taxon>
        <taxon>Pseudomonadati</taxon>
        <taxon>Bacteroidota</taxon>
        <taxon>Sphingobacteriia</taxon>
        <taxon>Sphingobacteriales</taxon>
        <taxon>Sphingobacteriaceae</taxon>
        <taxon>Mucilaginibacter</taxon>
    </lineage>
</organism>
<feature type="domain" description="YjeF C-terminal" evidence="20">
    <location>
        <begin position="228"/>
        <end position="499"/>
    </location>
</feature>
<feature type="binding site" evidence="18">
    <location>
        <position position="142"/>
    </location>
    <ligand>
        <name>(6S)-NADPHX</name>
        <dbReference type="ChEBI" id="CHEBI:64076"/>
    </ligand>
</feature>
<feature type="binding site" evidence="17">
    <location>
        <position position="263"/>
    </location>
    <ligand>
        <name>(6S)-NADPHX</name>
        <dbReference type="ChEBI" id="CHEBI:64076"/>
    </ligand>
</feature>
<keyword evidence="9 18" id="KW-0630">Potassium</keyword>
<protein>
    <recommendedName>
        <fullName evidence="19">Bifunctional NAD(P)H-hydrate repair enzyme</fullName>
    </recommendedName>
    <alternativeName>
        <fullName evidence="19">Nicotinamide nucleotide repair protein</fullName>
    </alternativeName>
    <domain>
        <recommendedName>
            <fullName evidence="19">ADP-dependent (S)-NAD(P)H-hydrate dehydratase</fullName>
            <ecNumber evidence="19">4.2.1.136</ecNumber>
        </recommendedName>
        <alternativeName>
            <fullName evidence="19">ADP-dependent NAD(P)HX dehydratase</fullName>
        </alternativeName>
    </domain>
    <domain>
        <recommendedName>
            <fullName evidence="19">NAD(P)H-hydrate epimerase</fullName>
            <ecNumber evidence="19">5.1.99.6</ecNumber>
        </recommendedName>
    </domain>
</protein>
<comment type="function">
    <text evidence="18">Catalyzes the epimerization of the S- and R-forms of NAD(P)HX, a damaged form of NAD(P)H that is a result of enzymatic or heat-dependent hydration. This is a prerequisite for the S-specific NAD(P)H-hydrate dehydratase to allow the repair of both epimers of NAD(P)HX.</text>
</comment>
<feature type="binding site" evidence="17">
    <location>
        <begin position="410"/>
        <end position="414"/>
    </location>
    <ligand>
        <name>AMP</name>
        <dbReference type="ChEBI" id="CHEBI:456215"/>
    </ligand>
</feature>
<dbReference type="NCBIfam" id="TIGR00197">
    <property type="entry name" value="yjeF_nterm"/>
    <property type="match status" value="1"/>
</dbReference>
<keyword evidence="11 18" id="KW-0413">Isomerase</keyword>
<comment type="caution">
    <text evidence="22">The sequence shown here is derived from an EMBL/GenBank/DDBJ whole genome shotgun (WGS) entry which is preliminary data.</text>
</comment>
<feature type="binding site" evidence="17">
    <location>
        <position position="324"/>
    </location>
    <ligand>
        <name>(6S)-NADPHX</name>
        <dbReference type="ChEBI" id="CHEBI:64076"/>
    </ligand>
</feature>
<comment type="catalytic activity">
    <reaction evidence="15 17 19">
        <text>(6S)-NADHX + ADP = AMP + phosphate + NADH + H(+)</text>
        <dbReference type="Rhea" id="RHEA:32223"/>
        <dbReference type="ChEBI" id="CHEBI:15378"/>
        <dbReference type="ChEBI" id="CHEBI:43474"/>
        <dbReference type="ChEBI" id="CHEBI:57945"/>
        <dbReference type="ChEBI" id="CHEBI:64074"/>
        <dbReference type="ChEBI" id="CHEBI:456215"/>
        <dbReference type="ChEBI" id="CHEBI:456216"/>
        <dbReference type="EC" id="4.2.1.136"/>
    </reaction>
</comment>
<keyword evidence="23" id="KW-1185">Reference proteome</keyword>
<dbReference type="RefSeq" id="WP_194107739.1">
    <property type="nucleotide sequence ID" value="NZ_JADFFM010000002.1"/>
</dbReference>
<evidence type="ECO:0000256" key="6">
    <source>
        <dbReference type="ARBA" id="ARBA00022741"/>
    </source>
</evidence>
<dbReference type="SUPFAM" id="SSF64153">
    <property type="entry name" value="YjeF N-terminal domain-like"/>
    <property type="match status" value="1"/>
</dbReference>
<evidence type="ECO:0000256" key="11">
    <source>
        <dbReference type="ARBA" id="ARBA00023235"/>
    </source>
</evidence>
<evidence type="ECO:0000256" key="12">
    <source>
        <dbReference type="ARBA" id="ARBA00023239"/>
    </source>
</evidence>
<accession>A0ABR9XMP1</accession>
<evidence type="ECO:0000256" key="4">
    <source>
        <dbReference type="ARBA" id="ARBA00009524"/>
    </source>
</evidence>
<dbReference type="PANTHER" id="PTHR12592">
    <property type="entry name" value="ATP-DEPENDENT (S)-NAD(P)H-HYDRATE DEHYDRATASE FAMILY MEMBER"/>
    <property type="match status" value="1"/>
</dbReference>
<dbReference type="PROSITE" id="PS51383">
    <property type="entry name" value="YJEF_C_3"/>
    <property type="match status" value="1"/>
</dbReference>
<comment type="cofactor">
    <cofactor evidence="18 19">
        <name>K(+)</name>
        <dbReference type="ChEBI" id="CHEBI:29103"/>
    </cofactor>
    <text evidence="18 19">Binds 1 potassium ion per subunit.</text>
</comment>
<comment type="similarity">
    <text evidence="17">Belongs to the NnrD/CARKD family.</text>
</comment>
<dbReference type="EMBL" id="JADFFM010000002">
    <property type="protein sequence ID" value="MBE9668329.1"/>
    <property type="molecule type" value="Genomic_DNA"/>
</dbReference>
<dbReference type="EC" id="5.1.99.6" evidence="19"/>
<evidence type="ECO:0000256" key="16">
    <source>
        <dbReference type="ARBA" id="ARBA00049209"/>
    </source>
</evidence>
<dbReference type="NCBIfam" id="TIGR00196">
    <property type="entry name" value="yjeF_cterm"/>
    <property type="match status" value="1"/>
</dbReference>
<comment type="similarity">
    <text evidence="3 19">In the N-terminal section; belongs to the NnrE/AIBP family.</text>
</comment>
<evidence type="ECO:0000256" key="8">
    <source>
        <dbReference type="ARBA" id="ARBA00022857"/>
    </source>
</evidence>
<comment type="function">
    <text evidence="17">Catalyzes the dehydration of the S-form of NAD(P)HX at the expense of ADP, which is converted to AMP. Together with NAD(P)HX epimerase, which catalyzes the epimerization of the S- and R-forms, the enzyme allows the repair of both epimers of NAD(P)HX, a damaged form of NAD(P)H that is a result of enzymatic or heat-dependent hydration.</text>
</comment>
<feature type="binding site" evidence="18">
    <location>
        <begin position="59"/>
        <end position="63"/>
    </location>
    <ligand>
        <name>(6S)-NADPHX</name>
        <dbReference type="ChEBI" id="CHEBI:64076"/>
    </ligand>
</feature>
<evidence type="ECO:0000256" key="18">
    <source>
        <dbReference type="HAMAP-Rule" id="MF_01966"/>
    </source>
</evidence>
<comment type="catalytic activity">
    <reaction evidence="2 18 19">
        <text>(6R)-NADPHX = (6S)-NADPHX</text>
        <dbReference type="Rhea" id="RHEA:32227"/>
        <dbReference type="ChEBI" id="CHEBI:64076"/>
        <dbReference type="ChEBI" id="CHEBI:64077"/>
        <dbReference type="EC" id="5.1.99.6"/>
    </reaction>
</comment>
<evidence type="ECO:0000256" key="2">
    <source>
        <dbReference type="ARBA" id="ARBA00000909"/>
    </source>
</evidence>
<comment type="function">
    <text evidence="14 19">Bifunctional enzyme that catalyzes the epimerization of the S- and R-forms of NAD(P)HX and the dehydration of the S-form of NAD(P)HX at the expense of ADP, which is converted to AMP. This allows the repair of both epimers of NAD(P)HX, a damaged form of NAD(P)H that is a result of enzymatic or heat-dependent hydration.</text>
</comment>
<dbReference type="InterPro" id="IPR004443">
    <property type="entry name" value="YjeF_N_dom"/>
</dbReference>
<evidence type="ECO:0000256" key="15">
    <source>
        <dbReference type="ARBA" id="ARBA00048238"/>
    </source>
</evidence>
<feature type="domain" description="YjeF N-terminal" evidence="21">
    <location>
        <begin position="10"/>
        <end position="218"/>
    </location>
</feature>
<dbReference type="PANTHER" id="PTHR12592:SF0">
    <property type="entry name" value="ATP-DEPENDENT (S)-NAD(P)H-HYDRATE DEHYDRATASE"/>
    <property type="match status" value="1"/>
</dbReference>
<dbReference type="HAMAP" id="MF_01965">
    <property type="entry name" value="NADHX_dehydratase"/>
    <property type="match status" value="1"/>
</dbReference>
<dbReference type="Gene3D" id="3.40.1190.20">
    <property type="match status" value="1"/>
</dbReference>
<keyword evidence="7 17" id="KW-0067">ATP-binding</keyword>
<dbReference type="Gene3D" id="3.40.50.10260">
    <property type="entry name" value="YjeF N-terminal domain"/>
    <property type="match status" value="1"/>
</dbReference>
<sequence length="502" mass="54545">MLPLLIADDIRKADAYTIKHESISPIDLMERAAKAFVGWFINHFPDKKQGISVYCGTGNNGGDGLAIARMLQQHKYTNVNVVIARFSKKSSDDFNANLERLKSTDVPYTELLPGDKLPEEKAQIIIDGLLGSGLNKPLKDDYARLVSYLNGLNKTVVAVDVPTGLFTEGEIPADAPVLKASLVITFQQPKLTFLLPESGPHMDCWEVVNIGLDEGFIRSLNSPYQFIEEKDIRHLLKPRLRFSNKGTFGHALIIAGQPETMGAALLSASACAYAGAGLTTACVPQSGLTALNTYQPEVMAIVRDGKKQPDIAWDKFSAIGIGPGLGKDKLALDIFTTALENFKKPIVIDADALNMLAANPKLWKKVPVGSIVTPHMKEFDRLFGEHTSWWARIQTAIVKAAELQIYILLKNSYTIIASPNEKVYFNSTSNAAMASGGMGDVLTGILTSLLAQKYSPEQACIIGAYIHGKAGDELALPNRMTVVLPGKLIQQLPGTMARLIAV</sequence>
<dbReference type="InterPro" id="IPR000631">
    <property type="entry name" value="CARKD"/>
</dbReference>
<dbReference type="PROSITE" id="PS51385">
    <property type="entry name" value="YJEF_N"/>
    <property type="match status" value="1"/>
</dbReference>
<comment type="catalytic activity">
    <reaction evidence="1 18 19">
        <text>(6R)-NADHX = (6S)-NADHX</text>
        <dbReference type="Rhea" id="RHEA:32215"/>
        <dbReference type="ChEBI" id="CHEBI:64074"/>
        <dbReference type="ChEBI" id="CHEBI:64075"/>
        <dbReference type="EC" id="5.1.99.6"/>
    </reaction>
</comment>
<dbReference type="SUPFAM" id="SSF53613">
    <property type="entry name" value="Ribokinase-like"/>
    <property type="match status" value="1"/>
</dbReference>
<dbReference type="InterPro" id="IPR029056">
    <property type="entry name" value="Ribokinase-like"/>
</dbReference>
<keyword evidence="13" id="KW-0511">Multifunctional enzyme</keyword>
<comment type="similarity">
    <text evidence="18">Belongs to the NnrE/AIBP family.</text>
</comment>
<feature type="binding site" evidence="17">
    <location>
        <position position="375"/>
    </location>
    <ligand>
        <name>(6S)-NADPHX</name>
        <dbReference type="ChEBI" id="CHEBI:64076"/>
    </ligand>
</feature>
<dbReference type="Proteomes" id="UP000632774">
    <property type="component" value="Unassembled WGS sequence"/>
</dbReference>
<feature type="binding site" evidence="17">
    <location>
        <position position="439"/>
    </location>
    <ligand>
        <name>AMP</name>
        <dbReference type="ChEBI" id="CHEBI:456215"/>
    </ligand>
</feature>
<comment type="similarity">
    <text evidence="4 19">In the C-terminal section; belongs to the NnrD/CARKD family.</text>
</comment>
<comment type="catalytic activity">
    <reaction evidence="16 17 19">
        <text>(6S)-NADPHX + ADP = AMP + phosphate + NADPH + H(+)</text>
        <dbReference type="Rhea" id="RHEA:32235"/>
        <dbReference type="ChEBI" id="CHEBI:15378"/>
        <dbReference type="ChEBI" id="CHEBI:43474"/>
        <dbReference type="ChEBI" id="CHEBI:57783"/>
        <dbReference type="ChEBI" id="CHEBI:64076"/>
        <dbReference type="ChEBI" id="CHEBI:456215"/>
        <dbReference type="ChEBI" id="CHEBI:456216"/>
        <dbReference type="EC" id="4.2.1.136"/>
    </reaction>
</comment>
<dbReference type="EC" id="4.2.1.136" evidence="19"/>
<gene>
    <name evidence="17" type="primary">nnrD</name>
    <name evidence="18" type="synonym">nnrE</name>
    <name evidence="22" type="ORF">IRJ18_18310</name>
</gene>
<dbReference type="InterPro" id="IPR036652">
    <property type="entry name" value="YjeF_N_dom_sf"/>
</dbReference>
<dbReference type="InterPro" id="IPR017953">
    <property type="entry name" value="Carbohydrate_kinase_pred_CS"/>
</dbReference>
<evidence type="ECO:0000256" key="3">
    <source>
        <dbReference type="ARBA" id="ARBA00006001"/>
    </source>
</evidence>
<dbReference type="InterPro" id="IPR030677">
    <property type="entry name" value="Nnr"/>
</dbReference>
<keyword evidence="12 17" id="KW-0456">Lyase</keyword>
<feature type="binding site" evidence="18">
    <location>
        <position position="163"/>
    </location>
    <ligand>
        <name>K(+)</name>
        <dbReference type="ChEBI" id="CHEBI:29103"/>
    </ligand>
</feature>
<name>A0ABR9XMP1_9SPHI</name>
<dbReference type="Pfam" id="PF03853">
    <property type="entry name" value="YjeF_N"/>
    <property type="match status" value="1"/>
</dbReference>